<name>A0AAV1URM4_9STRA</name>
<dbReference type="InterPro" id="IPR001878">
    <property type="entry name" value="Znf_CCHC"/>
</dbReference>
<dbReference type="AlphaFoldDB" id="A0AAV1URM4"/>
<keyword evidence="1" id="KW-0862">Zinc</keyword>
<sequence length="156" mass="17471">MTKMTSFMRVTKLPKTRGKKVGASHPGVKQQVRRDALVDQKETTGLSDEEAKAHVPTFIYKAVKYQSSHEEHEVSAEMKTVLAYIKKFYDVPNNFERDAKFGCHSGLTYEKRVARAYAMGQLTRKPVKAGEDAAPQPICLTCAKVGHTYKSCPEGF</sequence>
<dbReference type="EMBL" id="CAKLBY020000226">
    <property type="protein sequence ID" value="CAK7936941.1"/>
    <property type="molecule type" value="Genomic_DNA"/>
</dbReference>
<dbReference type="PROSITE" id="PS50158">
    <property type="entry name" value="ZF_CCHC"/>
    <property type="match status" value="1"/>
</dbReference>
<reference evidence="3" key="1">
    <citation type="submission" date="2024-01" db="EMBL/GenBank/DDBJ databases">
        <authorList>
            <person name="Webb A."/>
        </authorList>
    </citation>
    <scope>NUCLEOTIDE SEQUENCE</scope>
    <source>
        <strain evidence="3">Pm1</strain>
    </source>
</reference>
<gene>
    <name evidence="3" type="ORF">PM001_LOCUS22091</name>
</gene>
<protein>
    <recommendedName>
        <fullName evidence="2">CCHC-type domain-containing protein</fullName>
    </recommendedName>
</protein>
<dbReference type="Proteomes" id="UP001162060">
    <property type="component" value="Unassembled WGS sequence"/>
</dbReference>
<accession>A0AAV1URM4</accession>
<proteinExistence type="predicted"/>
<dbReference type="GO" id="GO:0003676">
    <property type="term" value="F:nucleic acid binding"/>
    <property type="evidence" value="ECO:0007669"/>
    <property type="project" value="InterPro"/>
</dbReference>
<organism evidence="3 4">
    <name type="scientific">Peronospora matthiolae</name>
    <dbReference type="NCBI Taxonomy" id="2874970"/>
    <lineage>
        <taxon>Eukaryota</taxon>
        <taxon>Sar</taxon>
        <taxon>Stramenopiles</taxon>
        <taxon>Oomycota</taxon>
        <taxon>Peronosporomycetes</taxon>
        <taxon>Peronosporales</taxon>
        <taxon>Peronosporaceae</taxon>
        <taxon>Peronospora</taxon>
    </lineage>
</organism>
<evidence type="ECO:0000313" key="4">
    <source>
        <dbReference type="Proteomes" id="UP001162060"/>
    </source>
</evidence>
<dbReference type="GO" id="GO:0008270">
    <property type="term" value="F:zinc ion binding"/>
    <property type="evidence" value="ECO:0007669"/>
    <property type="project" value="UniProtKB-KW"/>
</dbReference>
<evidence type="ECO:0000313" key="3">
    <source>
        <dbReference type="EMBL" id="CAK7936941.1"/>
    </source>
</evidence>
<keyword evidence="1" id="KW-0863">Zinc-finger</keyword>
<evidence type="ECO:0000259" key="2">
    <source>
        <dbReference type="PROSITE" id="PS50158"/>
    </source>
</evidence>
<comment type="caution">
    <text evidence="3">The sequence shown here is derived from an EMBL/GenBank/DDBJ whole genome shotgun (WGS) entry which is preliminary data.</text>
</comment>
<keyword evidence="1" id="KW-0479">Metal-binding</keyword>
<feature type="domain" description="CCHC-type" evidence="2">
    <location>
        <begin position="139"/>
        <end position="154"/>
    </location>
</feature>
<evidence type="ECO:0000256" key="1">
    <source>
        <dbReference type="PROSITE-ProRule" id="PRU00047"/>
    </source>
</evidence>